<dbReference type="SUPFAM" id="SSF56935">
    <property type="entry name" value="Porins"/>
    <property type="match status" value="1"/>
</dbReference>
<feature type="signal peptide" evidence="1">
    <location>
        <begin position="1"/>
        <end position="21"/>
    </location>
</feature>
<name>A0ABW5SFM9_9FLAO</name>
<gene>
    <name evidence="3" type="ORF">ACFSQ0_11140</name>
</gene>
<comment type="caution">
    <text evidence="3">The sequence shown here is derived from an EMBL/GenBank/DDBJ whole genome shotgun (WGS) entry which is preliminary data.</text>
</comment>
<sequence>MLNKRGCIVILLAFWANLSWAQLKDSVDLSQNTYHKNSLQNLLAQPLLYSQYRYKNFTQSSVAFVQEKRRFKRVQTPLKNTEWRFNTKGLYAINSRLRLYGKFLFTKSFEKDLGYTLGLERSTNRPVLDPHYFFAPKKADWESQFYQIAGGATYLLSKNWSFALNVGYENQQAYRLQDPRPEITAAFYKANAHLGYTQGKHKIAAQVGIGRRTENHQSLYVDDALNSPAYPDTFTQFSSGYGLVTFNESYFKHLRREIPKTWGFAYQYSATSWALSGAYTYHTGVSKLYAADANNQIYYDESLVSHAYRKEKQNLRIQADYEGNKLDASWGLHYKHTQGDNYIEQAEGQNFRLTEEQIGFNLKLLREERERILWQTQANMNLFVGEYIDLLGYTHKEIQTLVTEIEIGRTIYQKNNHNLFVALQSLYSHALQQKLDWQQVTENTTFIDEVVFPDHAYERTNRLLTGLTAAYTRSIDNERSLRLRLQYALETALHPVDKNLNFDANNKINSFVGFCITLSY</sequence>
<evidence type="ECO:0000313" key="3">
    <source>
        <dbReference type="EMBL" id="MFD2698547.1"/>
    </source>
</evidence>
<feature type="domain" description="DUF6850" evidence="2">
    <location>
        <begin position="46"/>
        <end position="508"/>
    </location>
</feature>
<protein>
    <submittedName>
        <fullName evidence="3">DUF6850 family outer membrane beta-barrel protein</fullName>
    </submittedName>
</protein>
<proteinExistence type="predicted"/>
<dbReference type="Pfam" id="PF21012">
    <property type="entry name" value="DUF6850"/>
    <property type="match status" value="1"/>
</dbReference>
<dbReference type="RefSeq" id="WP_379048260.1">
    <property type="nucleotide sequence ID" value="NZ_JBHULZ010000041.1"/>
</dbReference>
<dbReference type="Proteomes" id="UP001597357">
    <property type="component" value="Unassembled WGS sequence"/>
</dbReference>
<organism evidence="3 4">
    <name type="scientific">Mesonia sediminis</name>
    <dbReference type="NCBI Taxonomy" id="1703946"/>
    <lineage>
        <taxon>Bacteria</taxon>
        <taxon>Pseudomonadati</taxon>
        <taxon>Bacteroidota</taxon>
        <taxon>Flavobacteriia</taxon>
        <taxon>Flavobacteriales</taxon>
        <taxon>Flavobacteriaceae</taxon>
        <taxon>Mesonia</taxon>
    </lineage>
</organism>
<evidence type="ECO:0000256" key="1">
    <source>
        <dbReference type="SAM" id="SignalP"/>
    </source>
</evidence>
<feature type="chain" id="PRO_5045812286" evidence="1">
    <location>
        <begin position="22"/>
        <end position="520"/>
    </location>
</feature>
<dbReference type="InterPro" id="IPR049236">
    <property type="entry name" value="DUF6850"/>
</dbReference>
<dbReference type="EMBL" id="JBHULZ010000041">
    <property type="protein sequence ID" value="MFD2698547.1"/>
    <property type="molecule type" value="Genomic_DNA"/>
</dbReference>
<accession>A0ABW5SFM9</accession>
<keyword evidence="4" id="KW-1185">Reference proteome</keyword>
<evidence type="ECO:0000313" key="4">
    <source>
        <dbReference type="Proteomes" id="UP001597357"/>
    </source>
</evidence>
<reference evidence="4" key="1">
    <citation type="journal article" date="2019" name="Int. J. Syst. Evol. Microbiol.">
        <title>The Global Catalogue of Microorganisms (GCM) 10K type strain sequencing project: providing services to taxonomists for standard genome sequencing and annotation.</title>
        <authorList>
            <consortium name="The Broad Institute Genomics Platform"/>
            <consortium name="The Broad Institute Genome Sequencing Center for Infectious Disease"/>
            <person name="Wu L."/>
            <person name="Ma J."/>
        </authorList>
    </citation>
    <scope>NUCLEOTIDE SEQUENCE [LARGE SCALE GENOMIC DNA]</scope>
    <source>
        <strain evidence="4">KCTC 42255</strain>
    </source>
</reference>
<keyword evidence="1" id="KW-0732">Signal</keyword>
<evidence type="ECO:0000259" key="2">
    <source>
        <dbReference type="Pfam" id="PF21012"/>
    </source>
</evidence>